<feature type="transmembrane region" description="Helical" evidence="8">
    <location>
        <begin position="26"/>
        <end position="45"/>
    </location>
</feature>
<evidence type="ECO:0000313" key="10">
    <source>
        <dbReference type="Proteomes" id="UP001487740"/>
    </source>
</evidence>
<dbReference type="PANTHER" id="PTHR10283:SF82">
    <property type="entry name" value="SOLUTE CARRIER FAMILY 13 MEMBER 2"/>
    <property type="match status" value="1"/>
</dbReference>
<feature type="transmembrane region" description="Helical" evidence="8">
    <location>
        <begin position="57"/>
        <end position="81"/>
    </location>
</feature>
<feature type="transmembrane region" description="Helical" evidence="8">
    <location>
        <begin position="509"/>
        <end position="538"/>
    </location>
</feature>
<reference evidence="9 10" key="1">
    <citation type="submission" date="2023-03" db="EMBL/GenBank/DDBJ databases">
        <title>High-quality genome of Scylla paramamosain provides insights in environmental adaptation.</title>
        <authorList>
            <person name="Zhang L."/>
        </authorList>
    </citation>
    <scope>NUCLEOTIDE SEQUENCE [LARGE SCALE GENOMIC DNA]</scope>
    <source>
        <strain evidence="9">LZ_2023a</strain>
        <tissue evidence="9">Muscle</tissue>
    </source>
</reference>
<keyword evidence="4 8" id="KW-0812">Transmembrane</keyword>
<keyword evidence="5 8" id="KW-1133">Transmembrane helix</keyword>
<dbReference type="InterPro" id="IPR031312">
    <property type="entry name" value="Na/sul_symport_CS"/>
</dbReference>
<feature type="compositionally biased region" description="Basic and acidic residues" evidence="7">
    <location>
        <begin position="233"/>
        <end position="245"/>
    </location>
</feature>
<comment type="subcellular location">
    <subcellularLocation>
        <location evidence="1">Membrane</location>
        <topology evidence="1">Multi-pass membrane protein</topology>
    </subcellularLocation>
</comment>
<evidence type="ECO:0000256" key="2">
    <source>
        <dbReference type="ARBA" id="ARBA00006772"/>
    </source>
</evidence>
<feature type="transmembrane region" description="Helical" evidence="8">
    <location>
        <begin position="422"/>
        <end position="442"/>
    </location>
</feature>
<evidence type="ECO:0000256" key="4">
    <source>
        <dbReference type="ARBA" id="ARBA00022692"/>
    </source>
</evidence>
<dbReference type="GO" id="GO:0015137">
    <property type="term" value="F:citrate transmembrane transporter activity"/>
    <property type="evidence" value="ECO:0007669"/>
    <property type="project" value="TreeGrafter"/>
</dbReference>
<protein>
    <submittedName>
        <fullName evidence="9">Uncharacterized protein</fullName>
    </submittedName>
</protein>
<feature type="transmembrane region" description="Helical" evidence="8">
    <location>
        <begin position="550"/>
        <end position="569"/>
    </location>
</feature>
<proteinExistence type="inferred from homology"/>
<sequence>MMDGTSNIIIAVAGTLKDRLKYVMSFWKSYVLILTPLVLLPLPILSTGMEARCGYVIMLMAVYWMTEAVPVAVTALIPVFAFPLLGIMSTGDVCIVYMKETNMMFLGGLTVAIAVEHCNLHRRIALRVILFVGQSPRSLMAGFMLTTMFLSMWISNTATTAMMVPIVDAILAELYTAREVQDSTAIEMDLSVSPAKQSQMDLVNNDASAYSKSDRALESNPEPLEAPNSSDPPNREQSKAEEARSSNHNKPRGMTVTPPDETCRALRDMCFLATAYSANVGGTGSLTGTGPNLIVKGVLASSYSEPTGLNFLTWMLFNVPGMLICVLLAWVWLQIRYLGLFRRNSEANELAKEVPEERKQAVRRLVEAKYRDLGPIRTQEITVLVLFIILVLLWLFRAPEFIEGWAGYFEHTYGVEVDDATPAMFVVFLLFCLPAKLDFLCFRKPQDPPRDKNDKNEVLTWRAVQEKIPWGIVLLLGGGFAMAEGSKVSGLSYWLGQKLYIFKGVNKGVIVLTVTLLTAMLTEVASNSATASIILPVLNQLALNIEVNPLYLMLPAAVCCSYAFMLPVATPPNAIVFSVADMKSSEMMKAGIVMNVVCVLVLNVMINTLGVVIFDLNNMPAWTNSSLTV</sequence>
<dbReference type="InterPro" id="IPR001898">
    <property type="entry name" value="SLC13A/DASS"/>
</dbReference>
<accession>A0AAW0ST23</accession>
<evidence type="ECO:0000256" key="5">
    <source>
        <dbReference type="ARBA" id="ARBA00022989"/>
    </source>
</evidence>
<feature type="transmembrane region" description="Helical" evidence="8">
    <location>
        <begin position="101"/>
        <end position="118"/>
    </location>
</feature>
<feature type="transmembrane region" description="Helical" evidence="8">
    <location>
        <begin position="381"/>
        <end position="402"/>
    </location>
</feature>
<dbReference type="GO" id="GO:0015141">
    <property type="term" value="F:succinate transmembrane transporter activity"/>
    <property type="evidence" value="ECO:0007669"/>
    <property type="project" value="TreeGrafter"/>
</dbReference>
<evidence type="ECO:0000256" key="7">
    <source>
        <dbReference type="SAM" id="MobiDB-lite"/>
    </source>
</evidence>
<evidence type="ECO:0000256" key="6">
    <source>
        <dbReference type="ARBA" id="ARBA00023136"/>
    </source>
</evidence>
<gene>
    <name evidence="9" type="ORF">O3P69_011052</name>
</gene>
<feature type="transmembrane region" description="Helical" evidence="8">
    <location>
        <begin position="590"/>
        <end position="614"/>
    </location>
</feature>
<feature type="transmembrane region" description="Helical" evidence="8">
    <location>
        <begin position="311"/>
        <end position="333"/>
    </location>
</feature>
<feature type="region of interest" description="Disordered" evidence="7">
    <location>
        <begin position="210"/>
        <end position="259"/>
    </location>
</feature>
<dbReference type="GO" id="GO:0005886">
    <property type="term" value="C:plasma membrane"/>
    <property type="evidence" value="ECO:0007669"/>
    <property type="project" value="TreeGrafter"/>
</dbReference>
<keyword evidence="6 8" id="KW-0472">Membrane</keyword>
<dbReference type="PANTHER" id="PTHR10283">
    <property type="entry name" value="SOLUTE CARRIER FAMILY 13 MEMBER"/>
    <property type="match status" value="1"/>
</dbReference>
<dbReference type="Pfam" id="PF00939">
    <property type="entry name" value="Na_sulph_symp"/>
    <property type="match status" value="1"/>
</dbReference>
<dbReference type="PROSITE" id="PS01271">
    <property type="entry name" value="NA_SULFATE"/>
    <property type="match status" value="1"/>
</dbReference>
<keyword evidence="3" id="KW-0813">Transport</keyword>
<evidence type="ECO:0000256" key="3">
    <source>
        <dbReference type="ARBA" id="ARBA00022448"/>
    </source>
</evidence>
<comment type="similarity">
    <text evidence="2">Belongs to the SLC13A/DASS transporter (TC 2.A.47) family. NADC subfamily.</text>
</comment>
<dbReference type="EMBL" id="JARAKH010000045">
    <property type="protein sequence ID" value="KAK8378288.1"/>
    <property type="molecule type" value="Genomic_DNA"/>
</dbReference>
<organism evidence="9 10">
    <name type="scientific">Scylla paramamosain</name>
    <name type="common">Mud crab</name>
    <dbReference type="NCBI Taxonomy" id="85552"/>
    <lineage>
        <taxon>Eukaryota</taxon>
        <taxon>Metazoa</taxon>
        <taxon>Ecdysozoa</taxon>
        <taxon>Arthropoda</taxon>
        <taxon>Crustacea</taxon>
        <taxon>Multicrustacea</taxon>
        <taxon>Malacostraca</taxon>
        <taxon>Eumalacostraca</taxon>
        <taxon>Eucarida</taxon>
        <taxon>Decapoda</taxon>
        <taxon>Pleocyemata</taxon>
        <taxon>Brachyura</taxon>
        <taxon>Eubrachyura</taxon>
        <taxon>Portunoidea</taxon>
        <taxon>Portunidae</taxon>
        <taxon>Portuninae</taxon>
        <taxon>Scylla</taxon>
    </lineage>
</organism>
<evidence type="ECO:0000256" key="1">
    <source>
        <dbReference type="ARBA" id="ARBA00004141"/>
    </source>
</evidence>
<keyword evidence="10" id="KW-1185">Reference proteome</keyword>
<name>A0AAW0ST23_SCYPA</name>
<comment type="caution">
    <text evidence="9">The sequence shown here is derived from an EMBL/GenBank/DDBJ whole genome shotgun (WGS) entry which is preliminary data.</text>
</comment>
<evidence type="ECO:0000256" key="8">
    <source>
        <dbReference type="SAM" id="Phobius"/>
    </source>
</evidence>
<feature type="transmembrane region" description="Helical" evidence="8">
    <location>
        <begin position="139"/>
        <end position="155"/>
    </location>
</feature>
<evidence type="ECO:0000313" key="9">
    <source>
        <dbReference type="EMBL" id="KAK8378288.1"/>
    </source>
</evidence>
<dbReference type="AlphaFoldDB" id="A0AAW0ST23"/>
<dbReference type="Proteomes" id="UP001487740">
    <property type="component" value="Unassembled WGS sequence"/>
</dbReference>